<dbReference type="RefSeq" id="XP_003742086.1">
    <property type="nucleotide sequence ID" value="XM_003742038.1"/>
</dbReference>
<dbReference type="HAMAP" id="MF_01366">
    <property type="entry name" value="Ribosomal_uL13"/>
    <property type="match status" value="1"/>
</dbReference>
<name>A0AAJ6VXA4_9ACAR</name>
<proteinExistence type="inferred from homology"/>
<dbReference type="Gene3D" id="3.90.1180.10">
    <property type="entry name" value="Ribosomal protein L13"/>
    <property type="match status" value="1"/>
</dbReference>
<evidence type="ECO:0000256" key="2">
    <source>
        <dbReference type="ARBA" id="ARBA00022980"/>
    </source>
</evidence>
<dbReference type="GO" id="GO:0006412">
    <property type="term" value="P:translation"/>
    <property type="evidence" value="ECO:0007669"/>
    <property type="project" value="InterPro"/>
</dbReference>
<accession>A0AAJ6VXA4</accession>
<evidence type="ECO:0000256" key="3">
    <source>
        <dbReference type="ARBA" id="ARBA00023274"/>
    </source>
</evidence>
<dbReference type="FunFam" id="3.90.1180.10:FF:000005">
    <property type="entry name" value="39S ribosomal protein L13, mitochondrial"/>
    <property type="match status" value="1"/>
</dbReference>
<dbReference type="SUPFAM" id="SSF52161">
    <property type="entry name" value="Ribosomal protein L13"/>
    <property type="match status" value="1"/>
</dbReference>
<sequence>MRLTPLLRRSLSASVDQKLTFARLWAVFDAKHQNPFNSAELIANVLQGKDKPLYHYHTDCGDHVVVINCKDISLPWYEWKYRMYYHHTDYAGGASWTAAWEMHDKNPTKVLEKAVYRALPGDLTRRLRMSRLHLYADDSIPDEIKENITRQLRQLRKVPRKLDDIPEDERRSFPKLFDFPENHTL</sequence>
<dbReference type="AlphaFoldDB" id="A0AAJ6VXA4"/>
<dbReference type="GO" id="GO:0003729">
    <property type="term" value="F:mRNA binding"/>
    <property type="evidence" value="ECO:0007669"/>
    <property type="project" value="TreeGrafter"/>
</dbReference>
<dbReference type="Pfam" id="PF00572">
    <property type="entry name" value="Ribosomal_L13"/>
    <property type="match status" value="1"/>
</dbReference>
<dbReference type="InterPro" id="IPR036899">
    <property type="entry name" value="Ribosomal_uL13_sf"/>
</dbReference>
<keyword evidence="2 5" id="KW-0689">Ribosomal protein</keyword>
<dbReference type="CDD" id="cd00392">
    <property type="entry name" value="Ribosomal_L13"/>
    <property type="match status" value="1"/>
</dbReference>
<keyword evidence="4" id="KW-1185">Reference proteome</keyword>
<dbReference type="GO" id="GO:0003735">
    <property type="term" value="F:structural constituent of ribosome"/>
    <property type="evidence" value="ECO:0007669"/>
    <property type="project" value="InterPro"/>
</dbReference>
<dbReference type="GeneID" id="100899036"/>
<evidence type="ECO:0000313" key="5">
    <source>
        <dbReference type="RefSeq" id="XP_003742086.1"/>
    </source>
</evidence>
<dbReference type="KEGG" id="goe:100899036"/>
<evidence type="ECO:0000313" key="4">
    <source>
        <dbReference type="Proteomes" id="UP000694867"/>
    </source>
</evidence>
<comment type="similarity">
    <text evidence="1">Belongs to the universal ribosomal protein uL13 family.</text>
</comment>
<dbReference type="PANTHER" id="PTHR11545">
    <property type="entry name" value="RIBOSOMAL PROTEIN L13"/>
    <property type="match status" value="1"/>
</dbReference>
<dbReference type="PIRSF" id="PIRSF002181">
    <property type="entry name" value="Ribosomal_L13"/>
    <property type="match status" value="1"/>
</dbReference>
<dbReference type="CTD" id="28998"/>
<dbReference type="PANTHER" id="PTHR11545:SF2">
    <property type="entry name" value="LARGE RIBOSOMAL SUBUNIT PROTEIN UL13M"/>
    <property type="match status" value="1"/>
</dbReference>
<dbReference type="GO" id="GO:0017148">
    <property type="term" value="P:negative regulation of translation"/>
    <property type="evidence" value="ECO:0007669"/>
    <property type="project" value="TreeGrafter"/>
</dbReference>
<gene>
    <name evidence="5" type="primary">LOC100899036</name>
</gene>
<dbReference type="Proteomes" id="UP000694867">
    <property type="component" value="Unplaced"/>
</dbReference>
<evidence type="ECO:0000256" key="1">
    <source>
        <dbReference type="ARBA" id="ARBA00006227"/>
    </source>
</evidence>
<dbReference type="GO" id="GO:0005762">
    <property type="term" value="C:mitochondrial large ribosomal subunit"/>
    <property type="evidence" value="ECO:0007669"/>
    <property type="project" value="TreeGrafter"/>
</dbReference>
<dbReference type="InterPro" id="IPR005822">
    <property type="entry name" value="Ribosomal_uL13"/>
</dbReference>
<keyword evidence="3" id="KW-0687">Ribonucleoprotein</keyword>
<protein>
    <submittedName>
        <fullName evidence="5">39S ribosomal protein L13, mitochondrial</fullName>
    </submittedName>
</protein>
<dbReference type="NCBIfam" id="TIGR01066">
    <property type="entry name" value="rplM_bact"/>
    <property type="match status" value="1"/>
</dbReference>
<dbReference type="InterPro" id="IPR005823">
    <property type="entry name" value="Ribosomal_uL13_bac-type"/>
</dbReference>
<reference evidence="5" key="1">
    <citation type="submission" date="2025-08" db="UniProtKB">
        <authorList>
            <consortium name="RefSeq"/>
        </authorList>
    </citation>
    <scope>IDENTIFICATION</scope>
</reference>
<organism evidence="4 5">
    <name type="scientific">Galendromus occidentalis</name>
    <name type="common">western predatory mite</name>
    <dbReference type="NCBI Taxonomy" id="34638"/>
    <lineage>
        <taxon>Eukaryota</taxon>
        <taxon>Metazoa</taxon>
        <taxon>Ecdysozoa</taxon>
        <taxon>Arthropoda</taxon>
        <taxon>Chelicerata</taxon>
        <taxon>Arachnida</taxon>
        <taxon>Acari</taxon>
        <taxon>Parasitiformes</taxon>
        <taxon>Mesostigmata</taxon>
        <taxon>Gamasina</taxon>
        <taxon>Phytoseioidea</taxon>
        <taxon>Phytoseiidae</taxon>
        <taxon>Typhlodrominae</taxon>
        <taxon>Galendromus</taxon>
    </lineage>
</organism>